<dbReference type="Pfam" id="PF20380">
    <property type="entry name" value="DUF6675"/>
    <property type="match status" value="1"/>
</dbReference>
<dbReference type="AlphaFoldDB" id="A0A381ZQR0"/>
<sequence length="261" mass="29932">MHKTFFVLFLVSTSILPIKPGHAQSLVQEPRVPCTGKVIPAYPSTDQTFATRVWTRDQIPSWMPPACMEWNTLTFDFMLAISGRFTNVDNVADFARRVVSFSTLTKMRYWSVSNDEWRPLFDDAGTLSNIGLESRRNDFTSKDVQSGAQFYYFQDESSPLGPVIFLMTIIERSPKRLIFSSINISPFQVAFFDAVKAGGFDQYYIIQKELGQTWTYYGLVRTKMNHAFLAPSTSSSLNRAFAYFRHIAGFNYESRFPFAKE</sequence>
<dbReference type="EMBL" id="UINC01022302">
    <property type="protein sequence ID" value="SVA91628.1"/>
    <property type="molecule type" value="Genomic_DNA"/>
</dbReference>
<proteinExistence type="predicted"/>
<organism evidence="1">
    <name type="scientific">marine metagenome</name>
    <dbReference type="NCBI Taxonomy" id="408172"/>
    <lineage>
        <taxon>unclassified sequences</taxon>
        <taxon>metagenomes</taxon>
        <taxon>ecological metagenomes</taxon>
    </lineage>
</organism>
<reference evidence="1" key="1">
    <citation type="submission" date="2018-05" db="EMBL/GenBank/DDBJ databases">
        <authorList>
            <person name="Lanie J.A."/>
            <person name="Ng W.-L."/>
            <person name="Kazmierczak K.M."/>
            <person name="Andrzejewski T.M."/>
            <person name="Davidsen T.M."/>
            <person name="Wayne K.J."/>
            <person name="Tettelin H."/>
            <person name="Glass J.I."/>
            <person name="Rusch D."/>
            <person name="Podicherti R."/>
            <person name="Tsui H.-C.T."/>
            <person name="Winkler M.E."/>
        </authorList>
    </citation>
    <scope>NUCLEOTIDE SEQUENCE</scope>
</reference>
<protein>
    <submittedName>
        <fullName evidence="1">Uncharacterized protein</fullName>
    </submittedName>
</protein>
<name>A0A381ZQR0_9ZZZZ</name>
<accession>A0A381ZQR0</accession>
<dbReference type="InterPro" id="IPR046745">
    <property type="entry name" value="DUF6675"/>
</dbReference>
<gene>
    <name evidence="1" type="ORF">METZ01_LOCUS144482</name>
</gene>
<evidence type="ECO:0000313" key="1">
    <source>
        <dbReference type="EMBL" id="SVA91628.1"/>
    </source>
</evidence>